<evidence type="ECO:0000313" key="1">
    <source>
        <dbReference type="EMBL" id="KAJ8119525.1"/>
    </source>
</evidence>
<protein>
    <submittedName>
        <fullName evidence="1">Uncharacterized protein</fullName>
    </submittedName>
</protein>
<gene>
    <name evidence="1" type="ORF">ONZ43_g3539</name>
</gene>
<accession>A0ACC2IWB9</accession>
<comment type="caution">
    <text evidence="1">The sequence shown here is derived from an EMBL/GenBank/DDBJ whole genome shotgun (WGS) entry which is preliminary data.</text>
</comment>
<name>A0ACC2IWB9_9PEZI</name>
<reference evidence="1" key="1">
    <citation type="submission" date="2022-11" db="EMBL/GenBank/DDBJ databases">
        <title>Genome Sequence of Nemania bipapillata.</title>
        <authorList>
            <person name="Buettner E."/>
        </authorList>
    </citation>
    <scope>NUCLEOTIDE SEQUENCE</scope>
    <source>
        <strain evidence="1">CP14</strain>
    </source>
</reference>
<sequence>MSSASSDMSQATGLLWQQVQNQLWRNYREQGDYANPSRTVRDNWYNDFGTGVIVPPLLPNPNTLRFFDNYLWDQNPYDAAAPSANSLVSPALADPDPDNNSRAQRRYNEVRDYFGRPRYIAQRALGYGGNGLAIHYRDRGPQNGNDPGRDIVIKVALNGDQSDSIVREREMMRKVKGSAHCVQVLDPQDIGQAEEEPVTLPLRSNPKETSKTKAEYPPK</sequence>
<organism evidence="1 2">
    <name type="scientific">Nemania bipapillata</name>
    <dbReference type="NCBI Taxonomy" id="110536"/>
    <lineage>
        <taxon>Eukaryota</taxon>
        <taxon>Fungi</taxon>
        <taxon>Dikarya</taxon>
        <taxon>Ascomycota</taxon>
        <taxon>Pezizomycotina</taxon>
        <taxon>Sordariomycetes</taxon>
        <taxon>Xylariomycetidae</taxon>
        <taxon>Xylariales</taxon>
        <taxon>Xylariaceae</taxon>
        <taxon>Nemania</taxon>
    </lineage>
</organism>
<proteinExistence type="predicted"/>
<dbReference type="EMBL" id="JAPESX010000835">
    <property type="protein sequence ID" value="KAJ8119525.1"/>
    <property type="molecule type" value="Genomic_DNA"/>
</dbReference>
<dbReference type="Proteomes" id="UP001153334">
    <property type="component" value="Unassembled WGS sequence"/>
</dbReference>
<evidence type="ECO:0000313" key="2">
    <source>
        <dbReference type="Proteomes" id="UP001153334"/>
    </source>
</evidence>
<keyword evidence="2" id="KW-1185">Reference proteome</keyword>